<protein>
    <submittedName>
        <fullName evidence="2">Hypothetical_protein</fullName>
    </submittedName>
</protein>
<comment type="caution">
    <text evidence="1">The sequence shown here is derived from an EMBL/GenBank/DDBJ whole genome shotgun (WGS) entry which is preliminary data.</text>
</comment>
<organism evidence="1">
    <name type="scientific">Hexamita inflata</name>
    <dbReference type="NCBI Taxonomy" id="28002"/>
    <lineage>
        <taxon>Eukaryota</taxon>
        <taxon>Metamonada</taxon>
        <taxon>Diplomonadida</taxon>
        <taxon>Hexamitidae</taxon>
        <taxon>Hexamitinae</taxon>
        <taxon>Hexamita</taxon>
    </lineage>
</organism>
<proteinExistence type="predicted"/>
<accession>A0AA86P5E9</accession>
<dbReference type="EMBL" id="CAXDID020000052">
    <property type="protein sequence ID" value="CAL6005705.1"/>
    <property type="molecule type" value="Genomic_DNA"/>
</dbReference>
<dbReference type="EMBL" id="CATOUU010000517">
    <property type="protein sequence ID" value="CAI9932369.1"/>
    <property type="molecule type" value="Genomic_DNA"/>
</dbReference>
<gene>
    <name evidence="2" type="ORF">HINF_LOCUS19631</name>
    <name evidence="1" type="ORF">HINF_LOCUS20014</name>
</gene>
<evidence type="ECO:0000313" key="1">
    <source>
        <dbReference type="EMBL" id="CAI9932369.1"/>
    </source>
</evidence>
<name>A0AA86P5E9_9EUKA</name>
<keyword evidence="3" id="KW-1185">Reference proteome</keyword>
<sequence length="178" mass="19840">MSELPFLWSLADSKYVQVGRQVPADQMERFGNQFVAVNIFGTDSAQCDLCGNHSVAYGLCVDELRYSHLQNETLKCVYPFVFVEEQCKCADGFLLNNETCLNLADAVTNLTNLINNNLQSGSQIQQHLADNITQLDQRILSYASNISSTVAQLASNLVTSQKNICCQDFRVLRKFGPC</sequence>
<evidence type="ECO:0000313" key="2">
    <source>
        <dbReference type="EMBL" id="CAL6005705.1"/>
    </source>
</evidence>
<reference evidence="1" key="1">
    <citation type="submission" date="2023-06" db="EMBL/GenBank/DDBJ databases">
        <authorList>
            <person name="Kurt Z."/>
        </authorList>
    </citation>
    <scope>NUCLEOTIDE SEQUENCE</scope>
</reference>
<reference evidence="2 3" key="2">
    <citation type="submission" date="2024-07" db="EMBL/GenBank/DDBJ databases">
        <authorList>
            <person name="Akdeniz Z."/>
        </authorList>
    </citation>
    <scope>NUCLEOTIDE SEQUENCE [LARGE SCALE GENOMIC DNA]</scope>
</reference>
<evidence type="ECO:0000313" key="3">
    <source>
        <dbReference type="Proteomes" id="UP001642409"/>
    </source>
</evidence>
<dbReference type="Proteomes" id="UP001642409">
    <property type="component" value="Unassembled WGS sequence"/>
</dbReference>
<dbReference type="AlphaFoldDB" id="A0AA86P5E9"/>